<evidence type="ECO:0000313" key="3">
    <source>
        <dbReference type="EMBL" id="CAE0753797.1"/>
    </source>
</evidence>
<gene>
    <name evidence="2" type="ORF">PCAR00345_LOCUS6383</name>
    <name evidence="3" type="ORF">PCAR00345_LOCUS6384</name>
</gene>
<reference evidence="3" key="1">
    <citation type="submission" date="2021-01" db="EMBL/GenBank/DDBJ databases">
        <authorList>
            <person name="Corre E."/>
            <person name="Pelletier E."/>
            <person name="Niang G."/>
            <person name="Scheremetjew M."/>
            <person name="Finn R."/>
            <person name="Kale V."/>
            <person name="Holt S."/>
            <person name="Cochrane G."/>
            <person name="Meng A."/>
            <person name="Brown T."/>
            <person name="Cohen L."/>
        </authorList>
    </citation>
    <scope>NUCLEOTIDE SEQUENCE</scope>
    <source>
        <strain evidence="3">CCMP645</strain>
    </source>
</reference>
<dbReference type="AlphaFoldDB" id="A0A6S9RN92"/>
<sequence length="251" mass="28285">MSSLERSRGQRTNLNFDRTARAFDETAVPPQALAAKQEVKAANKADICGVNQAGWNSSTVPEGKHATRFPDRPMMRTLAQYDSHKRADYNFRAEQLENQDRRRYYPTTNKFEYNERHIAGEGASLDVPPPLARTEFVVNPTLGLKVRWDGSTGSAGDPHAYAKERKQHEKAGLEAALANSKRYQPKQRMGLVEREKAYLEEQRRQKAERRAVESAGGTWYTPEAPLAPADAMEMSMQVPSRKVTTWSLGGF</sequence>
<feature type="region of interest" description="Disordered" evidence="1">
    <location>
        <begin position="203"/>
        <end position="224"/>
    </location>
</feature>
<evidence type="ECO:0000313" key="2">
    <source>
        <dbReference type="EMBL" id="CAE0753796.1"/>
    </source>
</evidence>
<feature type="compositionally biased region" description="Basic and acidic residues" evidence="1">
    <location>
        <begin position="203"/>
        <end position="212"/>
    </location>
</feature>
<organism evidence="3">
    <name type="scientific">Chrysotila carterae</name>
    <name type="common">Marine alga</name>
    <name type="synonym">Syracosphaera carterae</name>
    <dbReference type="NCBI Taxonomy" id="13221"/>
    <lineage>
        <taxon>Eukaryota</taxon>
        <taxon>Haptista</taxon>
        <taxon>Haptophyta</taxon>
        <taxon>Prymnesiophyceae</taxon>
        <taxon>Isochrysidales</taxon>
        <taxon>Isochrysidaceae</taxon>
        <taxon>Chrysotila</taxon>
    </lineage>
</organism>
<accession>A0A6S9RN92</accession>
<protein>
    <submittedName>
        <fullName evidence="3">Uncharacterized protein</fullName>
    </submittedName>
</protein>
<dbReference type="EMBL" id="HBIZ01010775">
    <property type="protein sequence ID" value="CAE0753796.1"/>
    <property type="molecule type" value="Transcribed_RNA"/>
</dbReference>
<proteinExistence type="predicted"/>
<evidence type="ECO:0000256" key="1">
    <source>
        <dbReference type="SAM" id="MobiDB-lite"/>
    </source>
</evidence>
<name>A0A6S9RN92_CHRCT</name>
<dbReference type="EMBL" id="HBIZ01010776">
    <property type="protein sequence ID" value="CAE0753797.1"/>
    <property type="molecule type" value="Transcribed_RNA"/>
</dbReference>